<keyword evidence="1" id="KW-1278">Translocase</keyword>
<name>A0ABQ6PRV4_9BACT</name>
<dbReference type="Gene3D" id="3.40.50.300">
    <property type="entry name" value="P-loop containing nucleotide triphosphate hydrolases"/>
    <property type="match status" value="1"/>
</dbReference>
<accession>A0ABQ6PRV4</accession>
<proteinExistence type="predicted"/>
<evidence type="ECO:0000313" key="3">
    <source>
        <dbReference type="EMBL" id="GMQ30719.1"/>
    </source>
</evidence>
<dbReference type="EMBL" id="BTPD01000011">
    <property type="protein sequence ID" value="GMQ30719.1"/>
    <property type="molecule type" value="Genomic_DNA"/>
</dbReference>
<dbReference type="Pfam" id="PF00005">
    <property type="entry name" value="ABC_tran"/>
    <property type="match status" value="1"/>
</dbReference>
<comment type="caution">
    <text evidence="3">The sequence shown here is derived from an EMBL/GenBank/DDBJ whole genome shotgun (WGS) entry which is preliminary data.</text>
</comment>
<feature type="domain" description="ABC transporter" evidence="2">
    <location>
        <begin position="22"/>
        <end position="96"/>
    </location>
</feature>
<dbReference type="SUPFAM" id="SSF52540">
    <property type="entry name" value="P-loop containing nucleoside triphosphate hydrolases"/>
    <property type="match status" value="1"/>
</dbReference>
<evidence type="ECO:0000259" key="2">
    <source>
        <dbReference type="Pfam" id="PF00005"/>
    </source>
</evidence>
<keyword evidence="4" id="KW-1185">Reference proteome</keyword>
<sequence length="97" mass="10701">MIQLCNVSKSYQGIGSQYPALFNINLDISQGENVFIIGKSGSGKSTLLNLITGIDRADQGEIIVNNQHLEKMTESELALWRGKNVGIVFQFHQLLPP</sequence>
<organism evidence="3 4">
    <name type="scientific">Algoriphagus confluentis</name>
    <dbReference type="NCBI Taxonomy" id="1697556"/>
    <lineage>
        <taxon>Bacteria</taxon>
        <taxon>Pseudomonadati</taxon>
        <taxon>Bacteroidota</taxon>
        <taxon>Cytophagia</taxon>
        <taxon>Cytophagales</taxon>
        <taxon>Cyclobacteriaceae</taxon>
        <taxon>Algoriphagus</taxon>
    </lineage>
</organism>
<dbReference type="PANTHER" id="PTHR42798:SF2">
    <property type="entry name" value="ABC TRANSPORTER ATP-BINDING PROTEIN MG467-RELATED"/>
    <property type="match status" value="1"/>
</dbReference>
<dbReference type="InterPro" id="IPR003439">
    <property type="entry name" value="ABC_transporter-like_ATP-bd"/>
</dbReference>
<evidence type="ECO:0000313" key="4">
    <source>
        <dbReference type="Proteomes" id="UP001338309"/>
    </source>
</evidence>
<reference evidence="3 4" key="1">
    <citation type="submission" date="2023-08" db="EMBL/GenBank/DDBJ databases">
        <title>Draft genome sequence of Algoriphagus confluentis.</title>
        <authorList>
            <person name="Takatani N."/>
            <person name="Hosokawa M."/>
            <person name="Sawabe T."/>
        </authorList>
    </citation>
    <scope>NUCLEOTIDE SEQUENCE [LARGE SCALE GENOMIC DNA]</scope>
    <source>
        <strain evidence="3 4">NBRC 111222</strain>
    </source>
</reference>
<dbReference type="PANTHER" id="PTHR42798">
    <property type="entry name" value="LIPOPROTEIN-RELEASING SYSTEM ATP-BINDING PROTEIN LOLD"/>
    <property type="match status" value="1"/>
</dbReference>
<dbReference type="InterPro" id="IPR027417">
    <property type="entry name" value="P-loop_NTPase"/>
</dbReference>
<dbReference type="Proteomes" id="UP001338309">
    <property type="component" value="Unassembled WGS sequence"/>
</dbReference>
<gene>
    <name evidence="3" type="ORF">Aconfl_33620</name>
</gene>
<protein>
    <recommendedName>
        <fullName evidence="2">ABC transporter domain-containing protein</fullName>
    </recommendedName>
</protein>
<evidence type="ECO:0000256" key="1">
    <source>
        <dbReference type="ARBA" id="ARBA00022967"/>
    </source>
</evidence>